<feature type="transmembrane region" description="Helical" evidence="1">
    <location>
        <begin position="22"/>
        <end position="43"/>
    </location>
</feature>
<dbReference type="EMBL" id="CP053073">
    <property type="protein sequence ID" value="QJR16500.1"/>
    <property type="molecule type" value="Genomic_DNA"/>
</dbReference>
<evidence type="ECO:0000313" key="3">
    <source>
        <dbReference type="Proteomes" id="UP000503096"/>
    </source>
</evidence>
<keyword evidence="1" id="KW-0472">Membrane</keyword>
<feature type="transmembrane region" description="Helical" evidence="1">
    <location>
        <begin position="106"/>
        <end position="127"/>
    </location>
</feature>
<feature type="transmembrane region" description="Helical" evidence="1">
    <location>
        <begin position="404"/>
        <end position="424"/>
    </location>
</feature>
<name>A0A6M4HA62_9PROT</name>
<keyword evidence="1" id="KW-0812">Transmembrane</keyword>
<proteinExistence type="predicted"/>
<gene>
    <name evidence="2" type="ORF">DSM104440_03335</name>
</gene>
<feature type="transmembrane region" description="Helical" evidence="1">
    <location>
        <begin position="310"/>
        <end position="330"/>
    </location>
</feature>
<feature type="transmembrane region" description="Helical" evidence="1">
    <location>
        <begin position="371"/>
        <end position="392"/>
    </location>
</feature>
<organism evidence="2 3">
    <name type="scientific">Usitatibacter palustris</name>
    <dbReference type="NCBI Taxonomy" id="2732487"/>
    <lineage>
        <taxon>Bacteria</taxon>
        <taxon>Pseudomonadati</taxon>
        <taxon>Pseudomonadota</taxon>
        <taxon>Betaproteobacteria</taxon>
        <taxon>Nitrosomonadales</taxon>
        <taxon>Usitatibacteraceae</taxon>
        <taxon>Usitatibacter</taxon>
    </lineage>
</organism>
<dbReference type="KEGG" id="upl:DSM104440_03335"/>
<evidence type="ECO:0008006" key="4">
    <source>
        <dbReference type="Google" id="ProtNLM"/>
    </source>
</evidence>
<dbReference type="InParanoid" id="A0A6M4HA62"/>
<accession>A0A6M4HA62</accession>
<evidence type="ECO:0000313" key="2">
    <source>
        <dbReference type="EMBL" id="QJR16500.1"/>
    </source>
</evidence>
<dbReference type="Proteomes" id="UP000503096">
    <property type="component" value="Chromosome"/>
</dbReference>
<feature type="transmembrane region" description="Helical" evidence="1">
    <location>
        <begin position="157"/>
        <end position="179"/>
    </location>
</feature>
<evidence type="ECO:0000256" key="1">
    <source>
        <dbReference type="SAM" id="Phobius"/>
    </source>
</evidence>
<protein>
    <recommendedName>
        <fullName evidence="4">4-amino-4-deoxy-L-arabinose transferase</fullName>
    </recommendedName>
</protein>
<feature type="transmembrane region" description="Helical" evidence="1">
    <location>
        <begin position="232"/>
        <end position="252"/>
    </location>
</feature>
<keyword evidence="3" id="KW-1185">Reference proteome</keyword>
<feature type="transmembrane region" description="Helical" evidence="1">
    <location>
        <begin position="200"/>
        <end position="226"/>
    </location>
</feature>
<reference evidence="2 3" key="1">
    <citation type="submission" date="2020-04" db="EMBL/GenBank/DDBJ databases">
        <title>Usitatibacter rugosus gen. nov., sp. nov. and Usitatibacter palustris sp. nov., novel members of Usitatibacteraceae fam. nov. within the order Nitrosomonadales isolated from soil.</title>
        <authorList>
            <person name="Huber K.J."/>
            <person name="Neumann-Schaal M."/>
            <person name="Geppert A."/>
            <person name="Luckner M."/>
            <person name="Wanner G."/>
            <person name="Overmann J."/>
        </authorList>
    </citation>
    <scope>NUCLEOTIDE SEQUENCE [LARGE SCALE GENOMIC DNA]</scope>
    <source>
        <strain evidence="2 3">Swamp67</strain>
    </source>
</reference>
<keyword evidence="1" id="KW-1133">Transmembrane helix</keyword>
<sequence length="604" mass="65521">MDPGLGVGVLASPSREAVSHRAAIVVLAVMVLGIVLIRALPIWTMPLYQDDAVISGYAYEAALEGRSLWSYCVNLGENILRFQGRLAPVFALGMMPLQAALEDNVFLYRVIQGAGQLLALGVFGLLVRAITKDTLAALLCVAIYVAIYEVRDYHDPSHAIFLLMPYLMVVGGLACVFALRSNESPAPYRPSFWMVPALNAAGILMYEMAVPLSLLSCLLLLFGGAFPWRTRIARSVIAGLPVLAIIAIGLVAKAMISSYEGTQIGVLTPAAVAAAYQKHLSAAVPLSYWWYDPHGLMVGLLRGTRWNPEVLLPSAALALAVAFVAFHALLRTKVRLSLTLLMAGATLLLLPAMLVSVSAKYQREALMGLGYLHNALSYMGSGIVLLALLSLLCQWGARLGRPALLTCALTLSCALGLVAGVTHLSSYRVAATVNEGWRYPREQMEAWMHLTRNTASGKAVVAIDRDWLNRWEWAPFLLQHWGVKGRFTTLAELPAFRTKQPVPDDALVIVRSSGRSHPAALSHFIDVTSMAGQRQVRAVAMSTSRERLTEGTLSLARGPQAWPFPSAVERGKHGYYYRQVVVPVASTDVREFSLVIAPPGATAR</sequence>
<feature type="transmembrane region" description="Helical" evidence="1">
    <location>
        <begin position="337"/>
        <end position="359"/>
    </location>
</feature>
<dbReference type="AlphaFoldDB" id="A0A6M4HA62"/>